<evidence type="ECO:0000313" key="1">
    <source>
        <dbReference type="EMBL" id="KAJ6647624.1"/>
    </source>
</evidence>
<gene>
    <name evidence="1" type="ORF">Bhyg_02847</name>
</gene>
<sequence>MKPGSPFEVDLTVPQAYNPFLRQLFNSEQLVKKLSTKTIEPGLNFCANVMTTLSPSVDSHSAALTGVHNECQNKASNCIRQTPNFIAAFYWLHRHVLLQHAPPFEFNHRFVNSNER</sequence>
<proteinExistence type="predicted"/>
<comment type="caution">
    <text evidence="1">The sequence shown here is derived from an EMBL/GenBank/DDBJ whole genome shotgun (WGS) entry which is preliminary data.</text>
</comment>
<reference evidence="1" key="1">
    <citation type="submission" date="2022-07" db="EMBL/GenBank/DDBJ databases">
        <authorList>
            <person name="Trinca V."/>
            <person name="Uliana J.V.C."/>
            <person name="Torres T.T."/>
            <person name="Ward R.J."/>
            <person name="Monesi N."/>
        </authorList>
    </citation>
    <scope>NUCLEOTIDE SEQUENCE</scope>
    <source>
        <strain evidence="1">HSMRA1968</strain>
        <tissue evidence="1">Whole embryos</tissue>
    </source>
</reference>
<accession>A0A9Q0NCA8</accession>
<protein>
    <submittedName>
        <fullName evidence="1">Uncharacterized protein</fullName>
    </submittedName>
</protein>
<evidence type="ECO:0000313" key="2">
    <source>
        <dbReference type="Proteomes" id="UP001151699"/>
    </source>
</evidence>
<dbReference type="AlphaFoldDB" id="A0A9Q0NCA8"/>
<name>A0A9Q0NCA8_9DIPT</name>
<organism evidence="1 2">
    <name type="scientific">Pseudolycoriella hygida</name>
    <dbReference type="NCBI Taxonomy" id="35572"/>
    <lineage>
        <taxon>Eukaryota</taxon>
        <taxon>Metazoa</taxon>
        <taxon>Ecdysozoa</taxon>
        <taxon>Arthropoda</taxon>
        <taxon>Hexapoda</taxon>
        <taxon>Insecta</taxon>
        <taxon>Pterygota</taxon>
        <taxon>Neoptera</taxon>
        <taxon>Endopterygota</taxon>
        <taxon>Diptera</taxon>
        <taxon>Nematocera</taxon>
        <taxon>Sciaroidea</taxon>
        <taxon>Sciaridae</taxon>
        <taxon>Pseudolycoriella</taxon>
    </lineage>
</organism>
<dbReference type="EMBL" id="WJQU01000001">
    <property type="protein sequence ID" value="KAJ6647624.1"/>
    <property type="molecule type" value="Genomic_DNA"/>
</dbReference>
<dbReference type="Proteomes" id="UP001151699">
    <property type="component" value="Chromosome A"/>
</dbReference>
<keyword evidence="2" id="KW-1185">Reference proteome</keyword>